<evidence type="ECO:0000313" key="12">
    <source>
        <dbReference type="EMBL" id="KAJ3428925.1"/>
    </source>
</evidence>
<feature type="domain" description="MRH" evidence="11">
    <location>
        <begin position="189"/>
        <end position="323"/>
    </location>
</feature>
<dbReference type="InterPro" id="IPR009011">
    <property type="entry name" value="Man6P_isomerase_rcpt-bd_dom_sf"/>
</dbReference>
<dbReference type="AlphaFoldDB" id="A0AAV7YK90"/>
<feature type="region of interest" description="Disordered" evidence="8">
    <location>
        <begin position="325"/>
        <end position="349"/>
    </location>
</feature>
<dbReference type="InterPro" id="IPR044865">
    <property type="entry name" value="MRH_dom"/>
</dbReference>
<keyword evidence="12" id="KW-0675">Receptor</keyword>
<feature type="chain" id="PRO_5043541038" evidence="10">
    <location>
        <begin position="21"/>
        <end position="390"/>
    </location>
</feature>
<feature type="signal peptide" evidence="10">
    <location>
        <begin position="1"/>
        <end position="20"/>
    </location>
</feature>
<dbReference type="Gene3D" id="2.70.130.10">
    <property type="entry name" value="Mannose-6-phosphate receptor binding domain"/>
    <property type="match status" value="2"/>
</dbReference>
<evidence type="ECO:0000256" key="8">
    <source>
        <dbReference type="SAM" id="MobiDB-lite"/>
    </source>
</evidence>
<keyword evidence="6 9" id="KW-0472">Membrane</keyword>
<accession>A0AAV7YK90</accession>
<keyword evidence="3 9" id="KW-0812">Transmembrane</keyword>
<dbReference type="Proteomes" id="UP001146793">
    <property type="component" value="Unassembled WGS sequence"/>
</dbReference>
<feature type="domain" description="MRH" evidence="11">
    <location>
        <begin position="18"/>
        <end position="169"/>
    </location>
</feature>
<sequence length="390" mass="43758">MKNFYTVVIFFIALTILAQCDVDHTCKWERDGHQYDFNSLSLTESNYNYQDESGVQYVWNVCLPTNTQKDCSCCSAGKHNSWTRHNSTCKYWGDYSNGEQYAYADPNNYGTGVKISNQVLSSLGHTLRSTAIYLFCNPNYENEIISCYEQDTMPSHVQMNIATKYACRTTPTPIPTPTSDPTSCMTIQDNMLYDLRAVRGTYTYTDKDTKNQYWLSFCKNLDDISGCSCCKAHVNTGYLLQNGACTELGDLSTSDWMPFSDDPNEGVTLEYDKMDSLNHKKRSMKWDFVCDSDAKGEITEVVELSLMPPRTEITFTTKHACPIDPLHPSPSPTATATATAKNTSQSSSTGGLSGGYTFMVVVVCCIACFVFGLIVNKYRSDKKGNKYQQL</sequence>
<keyword evidence="7" id="KW-1015">Disulfide bond</keyword>
<dbReference type="SUPFAM" id="SSF50911">
    <property type="entry name" value="Mannose 6-phosphate receptor domain"/>
    <property type="match status" value="2"/>
</dbReference>
<organism evidence="12 13">
    <name type="scientific">Anaeramoeba flamelloides</name>
    <dbReference type="NCBI Taxonomy" id="1746091"/>
    <lineage>
        <taxon>Eukaryota</taxon>
        <taxon>Metamonada</taxon>
        <taxon>Anaeramoebidae</taxon>
        <taxon>Anaeramoeba</taxon>
    </lineage>
</organism>
<comment type="caution">
    <text evidence="12">The sequence shown here is derived from an EMBL/GenBank/DDBJ whole genome shotgun (WGS) entry which is preliminary data.</text>
</comment>
<dbReference type="GO" id="GO:0000139">
    <property type="term" value="C:Golgi membrane"/>
    <property type="evidence" value="ECO:0007669"/>
    <property type="project" value="UniProtKB-SubCell"/>
</dbReference>
<evidence type="ECO:0000256" key="5">
    <source>
        <dbReference type="ARBA" id="ARBA00022989"/>
    </source>
</evidence>
<reference evidence="12" key="1">
    <citation type="submission" date="2022-08" db="EMBL/GenBank/DDBJ databases">
        <title>Novel sulphate-reducing endosymbionts in the free-living metamonad Anaeramoeba.</title>
        <authorList>
            <person name="Jerlstrom-Hultqvist J."/>
            <person name="Cepicka I."/>
            <person name="Gallot-Lavallee L."/>
            <person name="Salas-Leiva D."/>
            <person name="Curtis B.A."/>
            <person name="Zahonova K."/>
            <person name="Pipaliya S."/>
            <person name="Dacks J."/>
            <person name="Roger A.J."/>
        </authorList>
    </citation>
    <scope>NUCLEOTIDE SEQUENCE</scope>
    <source>
        <strain evidence="12">Busselton2</strain>
    </source>
</reference>
<evidence type="ECO:0000256" key="1">
    <source>
        <dbReference type="ARBA" id="ARBA00004308"/>
    </source>
</evidence>
<feature type="transmembrane region" description="Helical" evidence="9">
    <location>
        <begin position="355"/>
        <end position="375"/>
    </location>
</feature>
<evidence type="ECO:0000259" key="11">
    <source>
        <dbReference type="PROSITE" id="PS51914"/>
    </source>
</evidence>
<evidence type="ECO:0000256" key="9">
    <source>
        <dbReference type="SAM" id="Phobius"/>
    </source>
</evidence>
<feature type="compositionally biased region" description="Low complexity" evidence="8">
    <location>
        <begin position="332"/>
        <end position="349"/>
    </location>
</feature>
<evidence type="ECO:0000256" key="3">
    <source>
        <dbReference type="ARBA" id="ARBA00022692"/>
    </source>
</evidence>
<dbReference type="GO" id="GO:0010008">
    <property type="term" value="C:endosome membrane"/>
    <property type="evidence" value="ECO:0007669"/>
    <property type="project" value="UniProtKB-SubCell"/>
</dbReference>
<keyword evidence="4 10" id="KW-0732">Signal</keyword>
<evidence type="ECO:0000256" key="6">
    <source>
        <dbReference type="ARBA" id="ARBA00023136"/>
    </source>
</evidence>
<comment type="subcellular location">
    <subcellularLocation>
        <location evidence="1">Endomembrane system</location>
    </subcellularLocation>
</comment>
<keyword evidence="5 9" id="KW-1133">Transmembrane helix</keyword>
<gene>
    <name evidence="12" type="ORF">M0812_24263</name>
</gene>
<proteinExistence type="predicted"/>
<dbReference type="EMBL" id="JANTQA010000057">
    <property type="protein sequence ID" value="KAJ3428925.1"/>
    <property type="molecule type" value="Genomic_DNA"/>
</dbReference>
<evidence type="ECO:0000256" key="2">
    <source>
        <dbReference type="ARBA" id="ARBA00022448"/>
    </source>
</evidence>
<dbReference type="PROSITE" id="PS51914">
    <property type="entry name" value="MRH"/>
    <property type="match status" value="2"/>
</dbReference>
<evidence type="ECO:0000313" key="13">
    <source>
        <dbReference type="Proteomes" id="UP001146793"/>
    </source>
</evidence>
<name>A0AAV7YK90_9EUKA</name>
<keyword evidence="2" id="KW-0813">Transport</keyword>
<protein>
    <submittedName>
        <fullName evidence="12">Lysosomal enzyme receptor protein isoform e</fullName>
    </submittedName>
</protein>
<dbReference type="PANTHER" id="PTHR15071">
    <property type="entry name" value="MANNOSE-6-PHOSPHATE RECEPTOR FAMILY MEMBER"/>
    <property type="match status" value="1"/>
</dbReference>
<dbReference type="PANTHER" id="PTHR15071:SF0">
    <property type="entry name" value="MANNOSE 6-PHOSPHATE RECEPTOR-LIKE PROTEIN 1"/>
    <property type="match status" value="1"/>
</dbReference>
<evidence type="ECO:0000256" key="7">
    <source>
        <dbReference type="ARBA" id="ARBA00023157"/>
    </source>
</evidence>
<evidence type="ECO:0000256" key="4">
    <source>
        <dbReference type="ARBA" id="ARBA00022729"/>
    </source>
</evidence>
<evidence type="ECO:0000256" key="10">
    <source>
        <dbReference type="SAM" id="SignalP"/>
    </source>
</evidence>